<comment type="caution">
    <text evidence="2">The sequence shown here is derived from an EMBL/GenBank/DDBJ whole genome shotgun (WGS) entry which is preliminary data.</text>
</comment>
<proteinExistence type="predicted"/>
<protein>
    <submittedName>
        <fullName evidence="2">Uncharacterized protein</fullName>
    </submittedName>
</protein>
<feature type="compositionally biased region" description="Low complexity" evidence="1">
    <location>
        <begin position="1"/>
        <end position="17"/>
    </location>
</feature>
<gene>
    <name evidence="2" type="ORF">IDH41_30485</name>
</gene>
<evidence type="ECO:0000313" key="3">
    <source>
        <dbReference type="Proteomes" id="UP000632125"/>
    </source>
</evidence>
<feature type="region of interest" description="Disordered" evidence="1">
    <location>
        <begin position="1"/>
        <end position="47"/>
    </location>
</feature>
<evidence type="ECO:0000313" key="2">
    <source>
        <dbReference type="EMBL" id="MBD2872896.1"/>
    </source>
</evidence>
<dbReference type="RefSeq" id="WP_190868002.1">
    <property type="nucleotide sequence ID" value="NZ_JACXIY010000065.1"/>
</dbReference>
<dbReference type="AlphaFoldDB" id="A0A927H8M4"/>
<name>A0A927H8M4_9BACL</name>
<accession>A0A927H8M4</accession>
<dbReference type="Proteomes" id="UP000632125">
    <property type="component" value="Unassembled WGS sequence"/>
</dbReference>
<organism evidence="2 3">
    <name type="scientific">Paenibacillus arenilitoris</name>
    <dbReference type="NCBI Taxonomy" id="2772299"/>
    <lineage>
        <taxon>Bacteria</taxon>
        <taxon>Bacillati</taxon>
        <taxon>Bacillota</taxon>
        <taxon>Bacilli</taxon>
        <taxon>Bacillales</taxon>
        <taxon>Paenibacillaceae</taxon>
        <taxon>Paenibacillus</taxon>
    </lineage>
</organism>
<evidence type="ECO:0000256" key="1">
    <source>
        <dbReference type="SAM" id="MobiDB-lite"/>
    </source>
</evidence>
<sequence>MSNEHASNQQKAASKAQSKADRGLTDKQAASEQQSEADRAAVPKHGL</sequence>
<keyword evidence="3" id="KW-1185">Reference proteome</keyword>
<dbReference type="EMBL" id="JACXIY010000065">
    <property type="protein sequence ID" value="MBD2872896.1"/>
    <property type="molecule type" value="Genomic_DNA"/>
</dbReference>
<reference evidence="2" key="1">
    <citation type="submission" date="2020-09" db="EMBL/GenBank/DDBJ databases">
        <title>A novel bacterium of genus Paenibacillus, isolated from South China Sea.</title>
        <authorList>
            <person name="Huang H."/>
            <person name="Mo K."/>
            <person name="Hu Y."/>
        </authorList>
    </citation>
    <scope>NUCLEOTIDE SEQUENCE</scope>
    <source>
        <strain evidence="2">IB182493</strain>
    </source>
</reference>